<dbReference type="Proteomes" id="UP000280073">
    <property type="component" value="Unassembled WGS sequence"/>
</dbReference>
<evidence type="ECO:0000256" key="1">
    <source>
        <dbReference type="SAM" id="Phobius"/>
    </source>
</evidence>
<feature type="non-terminal residue" evidence="2">
    <location>
        <position position="33"/>
    </location>
</feature>
<proteinExistence type="predicted"/>
<dbReference type="EMBL" id="RFDI01001620">
    <property type="protein sequence ID" value="RSR39228.1"/>
    <property type="molecule type" value="Genomic_DNA"/>
</dbReference>
<keyword evidence="1" id="KW-1133">Transmembrane helix</keyword>
<evidence type="ECO:0000313" key="3">
    <source>
        <dbReference type="Proteomes" id="UP000280073"/>
    </source>
</evidence>
<accession>A0A3R9S270</accession>
<evidence type="ECO:0000313" key="2">
    <source>
        <dbReference type="EMBL" id="RSR39228.1"/>
    </source>
</evidence>
<reference evidence="2 3" key="1">
    <citation type="submission" date="2018-10" db="EMBL/GenBank/DDBJ databases">
        <title>GWAS and RNA-Seq identify cryptic mechanisms of antimicrobial resistance in Acinetobacter baumannii.</title>
        <authorList>
            <person name="Sahl J.W."/>
        </authorList>
    </citation>
    <scope>NUCLEOTIDE SEQUENCE [LARGE SCALE GENOMIC DNA]</scope>
    <source>
        <strain evidence="2 3">TG28175</strain>
    </source>
</reference>
<organism evidence="2 3">
    <name type="scientific">Acinetobacter baumannii</name>
    <dbReference type="NCBI Taxonomy" id="470"/>
    <lineage>
        <taxon>Bacteria</taxon>
        <taxon>Pseudomonadati</taxon>
        <taxon>Pseudomonadota</taxon>
        <taxon>Gammaproteobacteria</taxon>
        <taxon>Moraxellales</taxon>
        <taxon>Moraxellaceae</taxon>
        <taxon>Acinetobacter</taxon>
        <taxon>Acinetobacter calcoaceticus/baumannii complex</taxon>
    </lineage>
</organism>
<feature type="transmembrane region" description="Helical" evidence="1">
    <location>
        <begin position="12"/>
        <end position="32"/>
    </location>
</feature>
<keyword evidence="1" id="KW-0472">Membrane</keyword>
<keyword evidence="1" id="KW-0812">Transmembrane</keyword>
<name>A0A3R9S270_ACIBA</name>
<protein>
    <submittedName>
        <fullName evidence="2">Copper amine oxidase</fullName>
    </submittedName>
</protein>
<gene>
    <name evidence="2" type="ORF">EA686_22515</name>
</gene>
<dbReference type="AlphaFoldDB" id="A0A3R9S270"/>
<sequence length="33" mass="3746">MRKQRLLNDIQKILALNLSIAASFWGLNTQAFA</sequence>
<comment type="caution">
    <text evidence="2">The sequence shown here is derived from an EMBL/GenBank/DDBJ whole genome shotgun (WGS) entry which is preliminary data.</text>
</comment>